<name>A0ABW1YUB2_9GAMM</name>
<dbReference type="EMBL" id="JBHSVR010000001">
    <property type="protein sequence ID" value="MFC6635672.1"/>
    <property type="molecule type" value="Genomic_DNA"/>
</dbReference>
<proteinExistence type="predicted"/>
<dbReference type="InterPro" id="IPR025388">
    <property type="entry name" value="Alginate_export_dom"/>
</dbReference>
<dbReference type="Pfam" id="PF13372">
    <property type="entry name" value="Alginate_exp"/>
    <property type="match status" value="1"/>
</dbReference>
<organism evidence="2 3">
    <name type="scientific">Microbulbifer taiwanensis</name>
    <dbReference type="NCBI Taxonomy" id="986746"/>
    <lineage>
        <taxon>Bacteria</taxon>
        <taxon>Pseudomonadati</taxon>
        <taxon>Pseudomonadota</taxon>
        <taxon>Gammaproteobacteria</taxon>
        <taxon>Cellvibrionales</taxon>
        <taxon>Microbulbiferaceae</taxon>
        <taxon>Microbulbifer</taxon>
    </lineage>
</organism>
<gene>
    <name evidence="2" type="ORF">ACFQBM_20580</name>
</gene>
<keyword evidence="3" id="KW-1185">Reference proteome</keyword>
<evidence type="ECO:0000313" key="2">
    <source>
        <dbReference type="EMBL" id="MFC6635672.1"/>
    </source>
</evidence>
<evidence type="ECO:0000259" key="1">
    <source>
        <dbReference type="Pfam" id="PF13372"/>
    </source>
</evidence>
<protein>
    <submittedName>
        <fullName evidence="2">Alginate export family protein</fullName>
    </submittedName>
</protein>
<feature type="domain" description="Alginate export" evidence="1">
    <location>
        <begin position="35"/>
        <end position="431"/>
    </location>
</feature>
<comment type="caution">
    <text evidence="2">The sequence shown here is derived from an EMBL/GenBank/DDBJ whole genome shotgun (WGS) entry which is preliminary data.</text>
</comment>
<dbReference type="RefSeq" id="WP_226865002.1">
    <property type="nucleotide sequence ID" value="NZ_JACZFR010000030.1"/>
</dbReference>
<dbReference type="Proteomes" id="UP001596425">
    <property type="component" value="Unassembled WGS sequence"/>
</dbReference>
<evidence type="ECO:0000313" key="3">
    <source>
        <dbReference type="Proteomes" id="UP001596425"/>
    </source>
</evidence>
<reference evidence="3" key="1">
    <citation type="journal article" date="2019" name="Int. J. Syst. Evol. Microbiol.">
        <title>The Global Catalogue of Microorganisms (GCM) 10K type strain sequencing project: providing services to taxonomists for standard genome sequencing and annotation.</title>
        <authorList>
            <consortium name="The Broad Institute Genomics Platform"/>
            <consortium name="The Broad Institute Genome Sequencing Center for Infectious Disease"/>
            <person name="Wu L."/>
            <person name="Ma J."/>
        </authorList>
    </citation>
    <scope>NUCLEOTIDE SEQUENCE [LARGE SCALE GENOMIC DNA]</scope>
    <source>
        <strain evidence="3">CGMCC 1.13718</strain>
    </source>
</reference>
<sequence length="447" mass="49945">MEQGAVIHARKITLPGFLFLISPLAATAEDAARWQLAGSYRVRFETLDNSFRANMAGSDQLLVSRLLVGIKGRGEHVFGEIEVGDSRAWQDDSSTPLGTDDVNTLEPLQAYIGWRAGPSSNLALKAGRMTLDIGSRRLVARNRFRNTLNTFDGVHADWRRGAWYWQAIYTRPVRRLPGERDKLDTNEQQTDRSHSGTRFWGLHSSYNGSGSRRLEAYLFALGEKDGADLSTRKRAIKTLGVRLLKPASPDSWDYEMEAAYQFGESRATAGAADIAELDHRAVFAHFHYGYQFADRWASRILLQADYASGDDDPLDSENNRFDTLYGARRFEFGPTGIYGAFARGNILSPGLRWQFRGNDTLSGFLGYRAVWLASAGDALTTAGVRNSGADWERFVGQQLEVRLRFAPAARVRAEFGAAYLHKGPLLDQAAAQRGDSTYWYSQLSYQL</sequence>
<accession>A0ABW1YUB2</accession>